<sequence>MDAIATIRSCYSQRFGIPRQPGLVDSAVAAIEFEPTRDNELALRDLGSFSHLWVVFVFHSQHYTRFKPLVQPPRLGGKTTMGVYATRSPNRPNPIGLSVVALREVTFDKDLFRVYVDGGDFLDGTPVLDIKPYVPFIDAIPDARSDWATPLQDGLEVAWKTEALQILDKIEPDDNLVASGSLGLKSLIEQTLAQDPRPAHERSKDGKQGQLWGVMIGPVDVRFKVEGGVAIIEVVEPK</sequence>
<keyword evidence="5" id="KW-1185">Reference proteome</keyword>
<keyword evidence="4" id="KW-0808">Transferase</keyword>
<dbReference type="PANTHER" id="PTHR12818:SF0">
    <property type="entry name" value="TRNA (ADENINE(37)-N6)-METHYLTRANSFERASE"/>
    <property type="match status" value="1"/>
</dbReference>
<dbReference type="PROSITE" id="PS51668">
    <property type="entry name" value="TSAA_2"/>
    <property type="match status" value="1"/>
</dbReference>
<dbReference type="InterPro" id="IPR041369">
    <property type="entry name" value="TrmO_C"/>
</dbReference>
<dbReference type="NCBIfam" id="TIGR00104">
    <property type="entry name" value="tRNA_TsaA"/>
    <property type="match status" value="1"/>
</dbReference>
<evidence type="ECO:0000313" key="4">
    <source>
        <dbReference type="EMBL" id="ASJ70612.1"/>
    </source>
</evidence>
<keyword evidence="1" id="KW-0949">S-adenosyl-L-methionine</keyword>
<evidence type="ECO:0000259" key="3">
    <source>
        <dbReference type="PROSITE" id="PS51668"/>
    </source>
</evidence>
<dbReference type="GO" id="GO:0032259">
    <property type="term" value="P:methylation"/>
    <property type="evidence" value="ECO:0007669"/>
    <property type="project" value="UniProtKB-KW"/>
</dbReference>
<dbReference type="Proteomes" id="UP000250079">
    <property type="component" value="Chromosome"/>
</dbReference>
<comment type="similarity">
    <text evidence="2">Belongs to the tRNA methyltransferase O family.</text>
</comment>
<evidence type="ECO:0000256" key="1">
    <source>
        <dbReference type="ARBA" id="ARBA00022691"/>
    </source>
</evidence>
<dbReference type="Gene3D" id="2.40.30.70">
    <property type="entry name" value="YaeB-like"/>
    <property type="match status" value="1"/>
</dbReference>
<organism evidence="4 5">
    <name type="scientific">Granulosicoccus antarcticus IMCC3135</name>
    <dbReference type="NCBI Taxonomy" id="1192854"/>
    <lineage>
        <taxon>Bacteria</taxon>
        <taxon>Pseudomonadati</taxon>
        <taxon>Pseudomonadota</taxon>
        <taxon>Gammaproteobacteria</taxon>
        <taxon>Chromatiales</taxon>
        <taxon>Granulosicoccaceae</taxon>
        <taxon>Granulosicoccus</taxon>
    </lineage>
</organism>
<dbReference type="InterPro" id="IPR036414">
    <property type="entry name" value="YaeB_N_sf"/>
</dbReference>
<dbReference type="Pfam" id="PF18389">
    <property type="entry name" value="TrmO_C"/>
    <property type="match status" value="1"/>
</dbReference>
<accession>A0A2Z2NH47</accession>
<dbReference type="KEGG" id="gai:IMCC3135_02495"/>
<dbReference type="AlphaFoldDB" id="A0A2Z2NH47"/>
<reference evidence="4 5" key="1">
    <citation type="submission" date="2016-12" db="EMBL/GenBank/DDBJ databases">
        <authorList>
            <person name="Song W.-J."/>
            <person name="Kurnit D.M."/>
        </authorList>
    </citation>
    <scope>NUCLEOTIDE SEQUENCE [LARGE SCALE GENOMIC DNA]</scope>
    <source>
        <strain evidence="4 5">IMCC3135</strain>
    </source>
</reference>
<protein>
    <submittedName>
        <fullName evidence="4">tRNA (Adenine(37)-N6)-methyltransferase</fullName>
        <ecNumber evidence="4">2.1.1.-</ecNumber>
    </submittedName>
</protein>
<dbReference type="InterPro" id="IPR040372">
    <property type="entry name" value="YaeB-like"/>
</dbReference>
<feature type="domain" description="TsaA-like" evidence="3">
    <location>
        <begin position="1"/>
        <end position="142"/>
    </location>
</feature>
<dbReference type="InterPro" id="IPR023370">
    <property type="entry name" value="TrmO-like_N"/>
</dbReference>
<proteinExistence type="inferred from homology"/>
<dbReference type="CDD" id="cd09281">
    <property type="entry name" value="UPF0066"/>
    <property type="match status" value="1"/>
</dbReference>
<name>A0A2Z2NH47_9GAMM</name>
<dbReference type="Pfam" id="PF01980">
    <property type="entry name" value="TrmO_N"/>
    <property type="match status" value="1"/>
</dbReference>
<dbReference type="Gene3D" id="3.30.2310.10">
    <property type="entry name" value="YaeB-like"/>
    <property type="match status" value="1"/>
</dbReference>
<gene>
    <name evidence="4" type="primary">trmO</name>
    <name evidence="4" type="ORF">IMCC3135_02495</name>
</gene>
<dbReference type="SUPFAM" id="SSF118196">
    <property type="entry name" value="YaeB-like"/>
    <property type="match status" value="1"/>
</dbReference>
<dbReference type="EMBL" id="CP018632">
    <property type="protein sequence ID" value="ASJ70612.1"/>
    <property type="molecule type" value="Genomic_DNA"/>
</dbReference>
<dbReference type="PANTHER" id="PTHR12818">
    <property type="entry name" value="TRNA (ADENINE(37)-N6)-METHYLTRANSFERASE"/>
    <property type="match status" value="1"/>
</dbReference>
<dbReference type="EC" id="2.1.1.-" evidence="4"/>
<keyword evidence="4" id="KW-0489">Methyltransferase</keyword>
<evidence type="ECO:0000313" key="5">
    <source>
        <dbReference type="Proteomes" id="UP000250079"/>
    </source>
</evidence>
<dbReference type="InterPro" id="IPR036413">
    <property type="entry name" value="YaeB-like_sf"/>
</dbReference>
<dbReference type="GO" id="GO:0008168">
    <property type="term" value="F:methyltransferase activity"/>
    <property type="evidence" value="ECO:0007669"/>
    <property type="project" value="UniProtKB-KW"/>
</dbReference>
<evidence type="ECO:0000256" key="2">
    <source>
        <dbReference type="ARBA" id="ARBA00033753"/>
    </source>
</evidence>